<evidence type="ECO:0000256" key="3">
    <source>
        <dbReference type="ARBA" id="ARBA00022692"/>
    </source>
</evidence>
<feature type="transmembrane region" description="Helical" evidence="6">
    <location>
        <begin position="292"/>
        <end position="317"/>
    </location>
</feature>
<comment type="caution">
    <text evidence="8">The sequence shown here is derived from an EMBL/GenBank/DDBJ whole genome shotgun (WGS) entry which is preliminary data.</text>
</comment>
<dbReference type="Proteomes" id="UP000237472">
    <property type="component" value="Unassembled WGS sequence"/>
</dbReference>
<gene>
    <name evidence="8" type="ORF">AA994_06440</name>
    <name evidence="7" type="ORF">CVU5213_02515</name>
</gene>
<dbReference type="GO" id="GO:0015920">
    <property type="term" value="P:lipopolysaccharide transport"/>
    <property type="evidence" value="ECO:0007669"/>
    <property type="project" value="TreeGrafter"/>
</dbReference>
<evidence type="ECO:0000313" key="7">
    <source>
        <dbReference type="EMBL" id="MBS4240610.1"/>
    </source>
</evidence>
<dbReference type="Pfam" id="PF03739">
    <property type="entry name" value="LptF_LptG"/>
    <property type="match status" value="1"/>
</dbReference>
<evidence type="ECO:0000256" key="1">
    <source>
        <dbReference type="ARBA" id="ARBA00004651"/>
    </source>
</evidence>
<evidence type="ECO:0000313" key="9">
    <source>
        <dbReference type="Proteomes" id="UP000237472"/>
    </source>
</evidence>
<dbReference type="EMBL" id="VJYU01000005">
    <property type="protein sequence ID" value="MBS4240610.1"/>
    <property type="molecule type" value="Genomic_DNA"/>
</dbReference>
<evidence type="ECO:0000256" key="6">
    <source>
        <dbReference type="SAM" id="Phobius"/>
    </source>
</evidence>
<keyword evidence="2" id="KW-1003">Cell membrane</keyword>
<feature type="transmembrane region" description="Helical" evidence="6">
    <location>
        <begin position="97"/>
        <end position="122"/>
    </location>
</feature>
<dbReference type="EMBL" id="LDWY01000080">
    <property type="protein sequence ID" value="PHY89972.1"/>
    <property type="molecule type" value="Genomic_DNA"/>
</dbReference>
<dbReference type="PANTHER" id="PTHR33529:SF6">
    <property type="entry name" value="YJGP_YJGQ FAMILY PERMEASE"/>
    <property type="match status" value="1"/>
</dbReference>
<protein>
    <submittedName>
        <fullName evidence="7">LptF/LptG family permease</fullName>
    </submittedName>
    <submittedName>
        <fullName evidence="8">Membrane protein</fullName>
    </submittedName>
</protein>
<dbReference type="GO" id="GO:0043190">
    <property type="term" value="C:ATP-binding cassette (ABC) transporter complex"/>
    <property type="evidence" value="ECO:0007669"/>
    <property type="project" value="TreeGrafter"/>
</dbReference>
<reference evidence="7 10" key="4">
    <citation type="journal article" date="2021" name="Syst. Appl. Microbiol.">
        <title>nCampylobacter vulpis sp. nov. isolated from wild red foxes.</title>
        <authorList>
            <person name="Parisi A."/>
            <person name="Chiara M."/>
            <person name="Caffara M."/>
            <person name="Mion D."/>
            <person name="Miller W.G."/>
            <person name="Caruso M."/>
            <person name="Manzari C."/>
            <person name="Florio D."/>
            <person name="Capozzi L."/>
            <person name="D'Erchia A.M."/>
            <person name="Manzulli V."/>
            <person name="Zanoni R.G."/>
        </authorList>
    </citation>
    <scope>NUCLEOTIDE SEQUENCE [LARGE SCALE GENOMIC DNA]</scope>
    <source>
        <strain evidence="7 10">52/13</strain>
    </source>
</reference>
<dbReference type="InterPro" id="IPR005495">
    <property type="entry name" value="LptG/LptF_permease"/>
</dbReference>
<reference evidence="9" key="1">
    <citation type="submission" date="2015-06" db="EMBL/GenBank/DDBJ databases">
        <authorList>
            <person name="Parisi A."/>
            <person name="Chiara M."/>
            <person name="Florio D."/>
            <person name="Miccolupo A."/>
            <person name="Manzari C."/>
            <person name="Mion D."/>
            <person name="Caruso M."/>
            <person name="D'erchia A.M."/>
            <person name="Zanoni R."/>
        </authorList>
    </citation>
    <scope>NUCLEOTIDE SEQUENCE [LARGE SCALE GENOMIC DNA]</scope>
    <source>
        <strain evidence="9">73/13</strain>
    </source>
</reference>
<feature type="transmembrane region" description="Helical" evidence="6">
    <location>
        <begin position="329"/>
        <end position="347"/>
    </location>
</feature>
<organism evidence="8 9">
    <name type="scientific">Campylobacter vulpis</name>
    <dbReference type="NCBI Taxonomy" id="1655500"/>
    <lineage>
        <taxon>Bacteria</taxon>
        <taxon>Pseudomonadati</taxon>
        <taxon>Campylobacterota</taxon>
        <taxon>Epsilonproteobacteria</taxon>
        <taxon>Campylobacterales</taxon>
        <taxon>Campylobacteraceae</taxon>
        <taxon>Campylobacter</taxon>
    </lineage>
</organism>
<keyword evidence="4 6" id="KW-1133">Transmembrane helix</keyword>
<keyword evidence="10" id="KW-1185">Reference proteome</keyword>
<feature type="transmembrane region" description="Helical" evidence="6">
    <location>
        <begin position="265"/>
        <end position="286"/>
    </location>
</feature>
<dbReference type="OrthoDB" id="5372305at2"/>
<evidence type="ECO:0000256" key="5">
    <source>
        <dbReference type="ARBA" id="ARBA00023136"/>
    </source>
</evidence>
<dbReference type="Proteomes" id="UP000811399">
    <property type="component" value="Unassembled WGS sequence"/>
</dbReference>
<keyword evidence="3 6" id="KW-0812">Transmembrane</keyword>
<feature type="transmembrane region" description="Helical" evidence="6">
    <location>
        <begin position="12"/>
        <end position="34"/>
    </location>
</feature>
<reference evidence="8" key="2">
    <citation type="submission" date="2015-06" db="EMBL/GenBank/DDBJ databases">
        <authorList>
            <person name="Hoefler B.C."/>
            <person name="Straight P.D."/>
        </authorList>
    </citation>
    <scope>NUCLEOTIDE SEQUENCE [LARGE SCALE GENOMIC DNA]</scope>
    <source>
        <strain evidence="8">73/13</strain>
    </source>
</reference>
<name>A0A2G4R089_9BACT</name>
<sequence>MGVFFHFISFIYLKNFFILFFALVGFYCGIDLLLNFKDLPASANLILLYILFVGFSAVTYILPISLIFALVLSLLTMIRNNELVSLYALGLSKNKVIIYPFLWALLFCFIYVGLNFTSFAYANEYKRSILKNGVLNKKSSDIFLKFNEEFVYIKSLDEGLAKKLKIFSLKDGNLSHFIQANRALFNENSWLLEEGNITYIPKEFILGENGYKSEKFANLETLEGFKPKLAKSVASGKEYSIYDAYHSLILFDSQGLNTRNLKITLYKLIFAPFFAPFLMLMMYYYFPVIARFFNLAFVAFVAFVVTLVVWGGLFVFLRLSENGVISGEFGIILPNLLLAFFALFISYKKC</sequence>
<comment type="subcellular location">
    <subcellularLocation>
        <location evidence="1">Cell membrane</location>
        <topology evidence="1">Multi-pass membrane protein</topology>
    </subcellularLocation>
</comment>
<dbReference type="RefSeq" id="WP_099462129.1">
    <property type="nucleotide sequence ID" value="NZ_LDWY01000080.1"/>
</dbReference>
<proteinExistence type="predicted"/>
<accession>A0A2G4R089</accession>
<keyword evidence="5 6" id="KW-0472">Membrane</keyword>
<feature type="transmembrane region" description="Helical" evidence="6">
    <location>
        <begin position="46"/>
        <end position="77"/>
    </location>
</feature>
<dbReference type="AlphaFoldDB" id="A0A2G4R089"/>
<evidence type="ECO:0000256" key="4">
    <source>
        <dbReference type="ARBA" id="ARBA00022989"/>
    </source>
</evidence>
<evidence type="ECO:0000313" key="8">
    <source>
        <dbReference type="EMBL" id="PHY89972.1"/>
    </source>
</evidence>
<reference evidence="7" key="3">
    <citation type="submission" date="2019-07" db="EMBL/GenBank/DDBJ databases">
        <authorList>
            <person name="Miller W.G."/>
        </authorList>
    </citation>
    <scope>NUCLEOTIDE SEQUENCE</scope>
    <source>
        <strain evidence="7">52/13</strain>
    </source>
</reference>
<evidence type="ECO:0000256" key="2">
    <source>
        <dbReference type="ARBA" id="ARBA00022475"/>
    </source>
</evidence>
<evidence type="ECO:0000313" key="10">
    <source>
        <dbReference type="Proteomes" id="UP000811399"/>
    </source>
</evidence>
<dbReference type="PANTHER" id="PTHR33529">
    <property type="entry name" value="SLR0882 PROTEIN-RELATED"/>
    <property type="match status" value="1"/>
</dbReference>